<keyword evidence="4" id="KW-0378">Hydrolase</keyword>
<keyword evidence="3 8" id="KW-0812">Transmembrane</keyword>
<organism evidence="10 11">
    <name type="scientific">Naumovozyma castellii</name>
    <name type="common">Yeast</name>
    <name type="synonym">Saccharomyces castellii</name>
    <dbReference type="NCBI Taxonomy" id="27288"/>
    <lineage>
        <taxon>Eukaryota</taxon>
        <taxon>Fungi</taxon>
        <taxon>Dikarya</taxon>
        <taxon>Ascomycota</taxon>
        <taxon>Saccharomycotina</taxon>
        <taxon>Saccharomycetes</taxon>
        <taxon>Saccharomycetales</taxon>
        <taxon>Saccharomycetaceae</taxon>
        <taxon>Naumovozyma</taxon>
    </lineage>
</organism>
<evidence type="ECO:0000256" key="2">
    <source>
        <dbReference type="ARBA" id="ARBA00007277"/>
    </source>
</evidence>
<gene>
    <name evidence="10" type="primary">NCAS0A01080</name>
    <name evidence="10" type="ordered locus">NCAS_0A01080</name>
</gene>
<keyword evidence="5 8" id="KW-1133">Transmembrane helix</keyword>
<protein>
    <recommendedName>
        <fullName evidence="9">GP-PDE domain-containing protein</fullName>
    </recommendedName>
</protein>
<evidence type="ECO:0000256" key="8">
    <source>
        <dbReference type="SAM" id="Phobius"/>
    </source>
</evidence>
<dbReference type="SUPFAM" id="SSF51695">
    <property type="entry name" value="PLC-like phosphodiesterases"/>
    <property type="match status" value="1"/>
</dbReference>
<evidence type="ECO:0000256" key="5">
    <source>
        <dbReference type="ARBA" id="ARBA00022989"/>
    </source>
</evidence>
<dbReference type="Proteomes" id="UP000001640">
    <property type="component" value="Chromosome 1"/>
</dbReference>
<dbReference type="FunCoup" id="G0V5D2">
    <property type="interactions" value="133"/>
</dbReference>
<dbReference type="OMA" id="RALPECW"/>
<dbReference type="eggNOG" id="KOG2258">
    <property type="taxonomic scope" value="Eukaryota"/>
</dbReference>
<dbReference type="OrthoDB" id="1058301at2759"/>
<sequence length="323" mass="38020">MTSEDNIQIVGHRAFRAKYPENTLLAFNKSYEASSDMIETDLQMTSDGVVVVNHDSDTGRMWDRELVIADSTFEEISSLRCKEDPTLKMLTLIDILEWSLDHPNINLMLDIKFTNKKIILMKTFSAMLRVRDDIKYWQTKIIWGLWLPDWYEYGIETGVLKDFRFIVISLSLDIAKQFIDYSLKLDNPHYKLYGISVHYVASWTPFFRDELLPILRKQDINIFLWTVNNSIDFKLACELPIKGVITDDPIEARKLCDQYKTTKEQMTFTTPPLNTVEGIRFHSYIRIYNFVCSILLAKWVHFKIFGWSLAYLLFLFLRTVKFL</sequence>
<dbReference type="InParanoid" id="G0V5D2"/>
<evidence type="ECO:0000313" key="10">
    <source>
        <dbReference type="EMBL" id="CCC66668.1"/>
    </source>
</evidence>
<dbReference type="EMBL" id="HE576752">
    <property type="protein sequence ID" value="CCC66668.1"/>
    <property type="molecule type" value="Genomic_DNA"/>
</dbReference>
<dbReference type="GO" id="GO:0034478">
    <property type="term" value="P:phosphatidylglycerol catabolic process"/>
    <property type="evidence" value="ECO:0007669"/>
    <property type="project" value="EnsemblFungi"/>
</dbReference>
<dbReference type="KEGG" id="ncs:NCAS_0A01080"/>
<evidence type="ECO:0000256" key="7">
    <source>
        <dbReference type="ARBA" id="ARBA00023136"/>
    </source>
</evidence>
<evidence type="ECO:0000256" key="1">
    <source>
        <dbReference type="ARBA" id="ARBA00004370"/>
    </source>
</evidence>
<accession>G0V5D2</accession>
<evidence type="ECO:0000256" key="6">
    <source>
        <dbReference type="ARBA" id="ARBA00023098"/>
    </source>
</evidence>
<dbReference type="PANTHER" id="PTHR42758">
    <property type="entry name" value="PHOSPHATIDYLGLYCEROL PHOSPHOLIPASE C"/>
    <property type="match status" value="1"/>
</dbReference>
<proteinExistence type="inferred from homology"/>
<comment type="similarity">
    <text evidence="2">Belongs to the glycerophosphoryl diester phosphodiesterase family.</text>
</comment>
<comment type="subcellular location">
    <subcellularLocation>
        <location evidence="1">Membrane</location>
    </subcellularLocation>
</comment>
<name>G0V5D2_NAUCA</name>
<dbReference type="FunFam" id="3.20.20.190:FF:000058">
    <property type="entry name" value="Pgc1p"/>
    <property type="match status" value="1"/>
</dbReference>
<dbReference type="CDD" id="cd08570">
    <property type="entry name" value="GDPD_YPL206cp_fungi"/>
    <property type="match status" value="1"/>
</dbReference>
<evidence type="ECO:0000256" key="4">
    <source>
        <dbReference type="ARBA" id="ARBA00022801"/>
    </source>
</evidence>
<dbReference type="InterPro" id="IPR017946">
    <property type="entry name" value="PLC-like_Pdiesterase_TIM-brl"/>
</dbReference>
<evidence type="ECO:0000256" key="3">
    <source>
        <dbReference type="ARBA" id="ARBA00022692"/>
    </source>
</evidence>
<dbReference type="Pfam" id="PF03009">
    <property type="entry name" value="GDPD"/>
    <property type="match status" value="1"/>
</dbReference>
<dbReference type="RefSeq" id="XP_003673059.1">
    <property type="nucleotide sequence ID" value="XM_003673011.1"/>
</dbReference>
<evidence type="ECO:0000259" key="9">
    <source>
        <dbReference type="PROSITE" id="PS51704"/>
    </source>
</evidence>
<dbReference type="GO" id="GO:0034479">
    <property type="term" value="F:phosphatidylglycerol phospholipase C activity"/>
    <property type="evidence" value="ECO:0007669"/>
    <property type="project" value="EnsemblFungi"/>
</dbReference>
<evidence type="ECO:0000313" key="11">
    <source>
        <dbReference type="Proteomes" id="UP000001640"/>
    </source>
</evidence>
<keyword evidence="11" id="KW-1185">Reference proteome</keyword>
<reference evidence="10 11" key="1">
    <citation type="journal article" date="2011" name="Proc. Natl. Acad. Sci. U.S.A.">
        <title>Evolutionary erosion of yeast sex chromosomes by mating-type switching accidents.</title>
        <authorList>
            <person name="Gordon J.L."/>
            <person name="Armisen D."/>
            <person name="Proux-Wera E."/>
            <person name="Oheigeartaigh S.S."/>
            <person name="Byrne K.P."/>
            <person name="Wolfe K.H."/>
        </authorList>
    </citation>
    <scope>NUCLEOTIDE SEQUENCE [LARGE SCALE GENOMIC DNA]</scope>
    <source>
        <strain evidence="11">ATCC 76901 / BCRC 22586 / CBS 4309 / NBRC 1992 / NRRL Y-12630</strain>
    </source>
</reference>
<reference key="2">
    <citation type="submission" date="2011-08" db="EMBL/GenBank/DDBJ databases">
        <title>Genome sequence of Naumovozyma castellii.</title>
        <authorList>
            <person name="Gordon J.L."/>
            <person name="Armisen D."/>
            <person name="Proux-Wera E."/>
            <person name="OhEigeartaigh S.S."/>
            <person name="Byrne K.P."/>
            <person name="Wolfe K.H."/>
        </authorList>
    </citation>
    <scope>NUCLEOTIDE SEQUENCE</scope>
    <source>
        <strain>Type strain:CBS 4309</strain>
    </source>
</reference>
<dbReference type="GeneID" id="96900157"/>
<dbReference type="HOGENOM" id="CLU_030006_1_2_1"/>
<dbReference type="InterPro" id="IPR052271">
    <property type="entry name" value="GDPD-Related"/>
</dbReference>
<keyword evidence="7 8" id="KW-0472">Membrane</keyword>
<dbReference type="PANTHER" id="PTHR42758:SF2">
    <property type="entry name" value="PHOSPHATIDYLGLYCEROL PHOSPHOLIPASE C"/>
    <property type="match status" value="1"/>
</dbReference>
<dbReference type="GO" id="GO:0005811">
    <property type="term" value="C:lipid droplet"/>
    <property type="evidence" value="ECO:0007669"/>
    <property type="project" value="EnsemblFungi"/>
</dbReference>
<dbReference type="AlphaFoldDB" id="G0V5D2"/>
<dbReference type="GO" id="GO:0016020">
    <property type="term" value="C:membrane"/>
    <property type="evidence" value="ECO:0007669"/>
    <property type="project" value="UniProtKB-SubCell"/>
</dbReference>
<dbReference type="STRING" id="1064592.G0V5D2"/>
<dbReference type="GO" id="GO:0005739">
    <property type="term" value="C:mitochondrion"/>
    <property type="evidence" value="ECO:0007669"/>
    <property type="project" value="EnsemblFungi"/>
</dbReference>
<dbReference type="InterPro" id="IPR030395">
    <property type="entry name" value="GP_PDE_dom"/>
</dbReference>
<dbReference type="Gene3D" id="3.20.20.190">
    <property type="entry name" value="Phosphatidylinositol (PI) phosphodiesterase"/>
    <property type="match status" value="1"/>
</dbReference>
<dbReference type="PROSITE" id="PS51704">
    <property type="entry name" value="GP_PDE"/>
    <property type="match status" value="1"/>
</dbReference>
<feature type="transmembrane region" description="Helical" evidence="8">
    <location>
        <begin position="299"/>
        <end position="317"/>
    </location>
</feature>
<keyword evidence="6" id="KW-0443">Lipid metabolism</keyword>
<feature type="domain" description="GP-PDE" evidence="9">
    <location>
        <begin position="7"/>
        <end position="256"/>
    </location>
</feature>